<dbReference type="GO" id="GO:0000981">
    <property type="term" value="F:DNA-binding transcription factor activity, RNA polymerase II-specific"/>
    <property type="evidence" value="ECO:0007669"/>
    <property type="project" value="TreeGrafter"/>
</dbReference>
<keyword evidence="11" id="KW-1185">Reference proteome</keyword>
<feature type="compositionally biased region" description="Acidic residues" evidence="8">
    <location>
        <begin position="294"/>
        <end position="309"/>
    </location>
</feature>
<dbReference type="GO" id="GO:0008270">
    <property type="term" value="F:zinc ion binding"/>
    <property type="evidence" value="ECO:0007669"/>
    <property type="project" value="UniProtKB-KW"/>
</dbReference>
<feature type="domain" description="C2H2-type" evidence="9">
    <location>
        <begin position="176"/>
        <end position="202"/>
    </location>
</feature>
<dbReference type="PANTHER" id="PTHR24388">
    <property type="entry name" value="ZINC FINGER PROTEIN"/>
    <property type="match status" value="1"/>
</dbReference>
<dbReference type="SUPFAM" id="SSF57667">
    <property type="entry name" value="beta-beta-alpha zinc fingers"/>
    <property type="match status" value="2"/>
</dbReference>
<evidence type="ECO:0000256" key="8">
    <source>
        <dbReference type="SAM" id="MobiDB-lite"/>
    </source>
</evidence>
<dbReference type="PROSITE" id="PS50157">
    <property type="entry name" value="ZINC_FINGER_C2H2_2"/>
    <property type="match status" value="6"/>
</dbReference>
<feature type="compositionally biased region" description="Basic and acidic residues" evidence="8">
    <location>
        <begin position="265"/>
        <end position="274"/>
    </location>
</feature>
<feature type="domain" description="C2H2-type" evidence="9">
    <location>
        <begin position="371"/>
        <end position="398"/>
    </location>
</feature>
<organism evidence="10 11">
    <name type="scientific">Danionella cerebrum</name>
    <dbReference type="NCBI Taxonomy" id="2873325"/>
    <lineage>
        <taxon>Eukaryota</taxon>
        <taxon>Metazoa</taxon>
        <taxon>Chordata</taxon>
        <taxon>Craniata</taxon>
        <taxon>Vertebrata</taxon>
        <taxon>Euteleostomi</taxon>
        <taxon>Actinopterygii</taxon>
        <taxon>Neopterygii</taxon>
        <taxon>Teleostei</taxon>
        <taxon>Ostariophysi</taxon>
        <taxon>Cypriniformes</taxon>
        <taxon>Danionidae</taxon>
        <taxon>Danioninae</taxon>
        <taxon>Danionella</taxon>
    </lineage>
</organism>
<keyword evidence="5" id="KW-0862">Zinc</keyword>
<dbReference type="Gene3D" id="3.30.160.60">
    <property type="entry name" value="Classic Zinc Finger"/>
    <property type="match status" value="3"/>
</dbReference>
<dbReference type="Proteomes" id="UP000316079">
    <property type="component" value="Unassembled WGS sequence"/>
</dbReference>
<keyword evidence="4 7" id="KW-0863">Zinc-finger</keyword>
<feature type="domain" description="C2H2-type" evidence="9">
    <location>
        <begin position="312"/>
        <end position="339"/>
    </location>
</feature>
<dbReference type="AlphaFoldDB" id="A0A553Q9N6"/>
<feature type="domain" description="C2H2-type" evidence="9">
    <location>
        <begin position="223"/>
        <end position="250"/>
    </location>
</feature>
<evidence type="ECO:0000256" key="2">
    <source>
        <dbReference type="ARBA" id="ARBA00022723"/>
    </source>
</evidence>
<protein>
    <recommendedName>
        <fullName evidence="9">C2H2-type domain-containing protein</fullName>
    </recommendedName>
</protein>
<dbReference type="STRING" id="623744.A0A553Q9N6"/>
<evidence type="ECO:0000259" key="9">
    <source>
        <dbReference type="PROSITE" id="PS50157"/>
    </source>
</evidence>
<keyword evidence="6" id="KW-0539">Nucleus</keyword>
<dbReference type="InterPro" id="IPR050527">
    <property type="entry name" value="Snail/Krueppel_Znf"/>
</dbReference>
<dbReference type="InterPro" id="IPR013087">
    <property type="entry name" value="Znf_C2H2_type"/>
</dbReference>
<evidence type="ECO:0000256" key="3">
    <source>
        <dbReference type="ARBA" id="ARBA00022737"/>
    </source>
</evidence>
<reference evidence="10 11" key="1">
    <citation type="journal article" date="2019" name="Sci. Data">
        <title>Hybrid genome assembly and annotation of Danionella translucida.</title>
        <authorList>
            <person name="Kadobianskyi M."/>
            <person name="Schulze L."/>
            <person name="Schuelke M."/>
            <person name="Judkewitz B."/>
        </authorList>
    </citation>
    <scope>NUCLEOTIDE SEQUENCE [LARGE SCALE GENOMIC DNA]</scope>
    <source>
        <strain evidence="10 11">Bolton</strain>
    </source>
</reference>
<name>A0A553Q9N6_9TELE</name>
<keyword evidence="2" id="KW-0479">Metal-binding</keyword>
<keyword evidence="3" id="KW-0677">Repeat</keyword>
<proteinExistence type="predicted"/>
<feature type="region of interest" description="Disordered" evidence="8">
    <location>
        <begin position="244"/>
        <end position="309"/>
    </location>
</feature>
<feature type="domain" description="C2H2-type" evidence="9">
    <location>
        <begin position="126"/>
        <end position="154"/>
    </location>
</feature>
<dbReference type="GO" id="GO:0005634">
    <property type="term" value="C:nucleus"/>
    <property type="evidence" value="ECO:0007669"/>
    <property type="project" value="UniProtKB-SubCell"/>
</dbReference>
<gene>
    <name evidence="10" type="ORF">DNTS_004994</name>
</gene>
<dbReference type="SMART" id="SM00355">
    <property type="entry name" value="ZnF_C2H2"/>
    <property type="match status" value="6"/>
</dbReference>
<dbReference type="PROSITE" id="PS00028">
    <property type="entry name" value="ZINC_FINGER_C2H2_1"/>
    <property type="match status" value="6"/>
</dbReference>
<evidence type="ECO:0000256" key="5">
    <source>
        <dbReference type="ARBA" id="ARBA00022833"/>
    </source>
</evidence>
<comment type="caution">
    <text evidence="10">The sequence shown here is derived from an EMBL/GenBank/DDBJ whole genome shotgun (WGS) entry which is preliminary data.</text>
</comment>
<dbReference type="OrthoDB" id="6359816at2759"/>
<accession>A0A553Q9N6</accession>
<evidence type="ECO:0000313" key="10">
    <source>
        <dbReference type="EMBL" id="TRY86640.1"/>
    </source>
</evidence>
<dbReference type="Pfam" id="PF00096">
    <property type="entry name" value="zf-C2H2"/>
    <property type="match status" value="2"/>
</dbReference>
<evidence type="ECO:0000256" key="6">
    <source>
        <dbReference type="ARBA" id="ARBA00023242"/>
    </source>
</evidence>
<evidence type="ECO:0000256" key="1">
    <source>
        <dbReference type="ARBA" id="ARBA00004123"/>
    </source>
</evidence>
<dbReference type="GO" id="GO:0000978">
    <property type="term" value="F:RNA polymerase II cis-regulatory region sequence-specific DNA binding"/>
    <property type="evidence" value="ECO:0007669"/>
    <property type="project" value="TreeGrafter"/>
</dbReference>
<comment type="subcellular location">
    <subcellularLocation>
        <location evidence="1">Nucleus</location>
    </subcellularLocation>
</comment>
<evidence type="ECO:0000256" key="7">
    <source>
        <dbReference type="PROSITE-ProRule" id="PRU00042"/>
    </source>
</evidence>
<evidence type="ECO:0000313" key="11">
    <source>
        <dbReference type="Proteomes" id="UP000316079"/>
    </source>
</evidence>
<feature type="domain" description="C2H2-type" evidence="9">
    <location>
        <begin position="88"/>
        <end position="112"/>
    </location>
</feature>
<sequence length="405" mass="46623">MNLKSTVLMSTKTFEGPMLPEAPSTRRKMHCNWNIAQADQNTNRSRPMSETLTRLAQLITCMDYKPKSQKSSVCKDSSQEEPTLQELHSCQHCGQSFPQEAELFSHQCAGCHQQTLSLASCLNGNAACSLCPKTFSTASGLACHMRFFHKKVKTVHLIKKEATLGRKTKRRKSPIFKCRSCDQTFSNSSLLQKHRREEHRREIVVRHPLKFPGKTGKRKYGIYACLYCGKEFMHHLSRLAHFRRHHSDKSELRTTSTKANATVLKSKDVKEDRVPKKRGRPRIRDLPAVVEQNNQEEEEKDEELEEDENDEFPCDSCEKVFQSKAALYNHKKVHEDLPEEDEQDETFSRCSVCSGGIPLSLIPEDCNKKVFHCEPCAEAFTDLEDFLEHCKEHLWQDSEEEMNKC</sequence>
<dbReference type="EMBL" id="SRMA01026194">
    <property type="protein sequence ID" value="TRY86640.1"/>
    <property type="molecule type" value="Genomic_DNA"/>
</dbReference>
<dbReference type="InterPro" id="IPR036236">
    <property type="entry name" value="Znf_C2H2_sf"/>
</dbReference>
<dbReference type="PANTHER" id="PTHR24388:SF54">
    <property type="entry name" value="PROTEIN ESCARGOT"/>
    <property type="match status" value="1"/>
</dbReference>
<evidence type="ECO:0000256" key="4">
    <source>
        <dbReference type="ARBA" id="ARBA00022771"/>
    </source>
</evidence>